<evidence type="ECO:0000313" key="1">
    <source>
        <dbReference type="EMBL" id="ATF25874.1"/>
    </source>
</evidence>
<dbReference type="OrthoDB" id="1854379at2"/>
<evidence type="ECO:0000313" key="2">
    <source>
        <dbReference type="Proteomes" id="UP000243591"/>
    </source>
</evidence>
<accession>A0A1D2LP85</accession>
<sequence length="83" mass="9698">MNSFYNILKKMNRKSFYIELSSLSYPLNTEVVDSVVTYAQNNNFKLIINKPTMPIEFTLNKELYAAKIQMARGSYYILCTKIN</sequence>
<protein>
    <submittedName>
        <fullName evidence="1">DUF4318 domain-containing protein</fullName>
    </submittedName>
</protein>
<dbReference type="AlphaFoldDB" id="A0A1D2LP85"/>
<dbReference type="KEGG" id="bths:CNY62_05375"/>
<organism evidence="1 2">
    <name type="scientific">Brochothrix thermosphacta</name>
    <name type="common">Microbacterium thermosphactum</name>
    <dbReference type="NCBI Taxonomy" id="2756"/>
    <lineage>
        <taxon>Bacteria</taxon>
        <taxon>Bacillati</taxon>
        <taxon>Bacillota</taxon>
        <taxon>Bacilli</taxon>
        <taxon>Bacillales</taxon>
        <taxon>Listeriaceae</taxon>
        <taxon>Brochothrix</taxon>
    </lineage>
</organism>
<dbReference type="RefSeq" id="WP_069126447.1">
    <property type="nucleotide sequence ID" value="NZ_MDLT01000149.1"/>
</dbReference>
<keyword evidence="2" id="KW-1185">Reference proteome</keyword>
<reference evidence="1 2" key="1">
    <citation type="submission" date="2017-09" db="EMBL/GenBank/DDBJ databases">
        <title>Complete Genome Sequences of Two Strains of the Meat Spoilage Bacterium Brochothrix thermosphacta Isolated from Ground Chicken.</title>
        <authorList>
            <person name="Paoli G.C."/>
            <person name="Wijey C."/>
            <person name="Chen C.-Y."/>
            <person name="Nguyen L."/>
            <person name="Yan X."/>
            <person name="Irwin P.L."/>
        </authorList>
    </citation>
    <scope>NUCLEOTIDE SEQUENCE [LARGE SCALE GENOMIC DNA]</scope>
    <source>
        <strain evidence="1 2">BI</strain>
    </source>
</reference>
<dbReference type="EMBL" id="CP023483">
    <property type="protein sequence ID" value="ATF25874.1"/>
    <property type="molecule type" value="Genomic_DNA"/>
</dbReference>
<dbReference type="Proteomes" id="UP000243591">
    <property type="component" value="Chromosome"/>
</dbReference>
<gene>
    <name evidence="1" type="ORF">CNY62_05375</name>
</gene>
<proteinExistence type="predicted"/>
<name>A0A1D2LP85_BROTH</name>